<protein>
    <submittedName>
        <fullName evidence="1">Uncharacterized protein</fullName>
    </submittedName>
</protein>
<accession>A0A0V1L6S2</accession>
<reference evidence="1 2" key="1">
    <citation type="submission" date="2015-05" db="EMBL/GenBank/DDBJ databases">
        <title>Evolution of Trichinella species and genotypes.</title>
        <authorList>
            <person name="Korhonen P.K."/>
            <person name="Edoardo P."/>
            <person name="Giuseppe L.R."/>
            <person name="Gasser R.B."/>
        </authorList>
    </citation>
    <scope>NUCLEOTIDE SEQUENCE [LARGE SCALE GENOMIC DNA]</scope>
    <source>
        <strain evidence="1">ISS10</strain>
    </source>
</reference>
<sequence>METDPSVLGVLFFVPFTFKWNKMTKVLCGHRFGSISLLLFISHHLPPISDDYPIQLTPPPQPL</sequence>
<evidence type="ECO:0000313" key="1">
    <source>
        <dbReference type="EMBL" id="KRZ55242.1"/>
    </source>
</evidence>
<dbReference type="AlphaFoldDB" id="A0A0V1L6S2"/>
<dbReference type="EMBL" id="JYDW01000119">
    <property type="protein sequence ID" value="KRZ55242.1"/>
    <property type="molecule type" value="Genomic_DNA"/>
</dbReference>
<proteinExistence type="predicted"/>
<keyword evidence="2" id="KW-1185">Reference proteome</keyword>
<gene>
    <name evidence="1" type="ORF">T02_5849</name>
</gene>
<name>A0A0V1L6S2_9BILA</name>
<evidence type="ECO:0000313" key="2">
    <source>
        <dbReference type="Proteomes" id="UP000054721"/>
    </source>
</evidence>
<dbReference type="Proteomes" id="UP000054721">
    <property type="component" value="Unassembled WGS sequence"/>
</dbReference>
<organism evidence="1 2">
    <name type="scientific">Trichinella nativa</name>
    <dbReference type="NCBI Taxonomy" id="6335"/>
    <lineage>
        <taxon>Eukaryota</taxon>
        <taxon>Metazoa</taxon>
        <taxon>Ecdysozoa</taxon>
        <taxon>Nematoda</taxon>
        <taxon>Enoplea</taxon>
        <taxon>Dorylaimia</taxon>
        <taxon>Trichinellida</taxon>
        <taxon>Trichinellidae</taxon>
        <taxon>Trichinella</taxon>
    </lineage>
</organism>
<comment type="caution">
    <text evidence="1">The sequence shown here is derived from an EMBL/GenBank/DDBJ whole genome shotgun (WGS) entry which is preliminary data.</text>
</comment>